<gene>
    <name evidence="2" type="ORF">LKD48_15300</name>
</gene>
<dbReference type="AlphaFoldDB" id="A0AAE3E652"/>
<reference evidence="2 3" key="1">
    <citation type="submission" date="2021-10" db="EMBL/GenBank/DDBJ databases">
        <title>Anaerobic single-cell dispensing facilitates the cultivation of human gut bacteria.</title>
        <authorList>
            <person name="Afrizal A."/>
        </authorList>
    </citation>
    <scope>NUCLEOTIDE SEQUENCE [LARGE SCALE GENOMIC DNA]</scope>
    <source>
        <strain evidence="2 3">CLA-AA-H224</strain>
    </source>
</reference>
<accession>A0AAE3E652</accession>
<dbReference type="RefSeq" id="WP_308732498.1">
    <property type="nucleotide sequence ID" value="NZ_JAJEQN010000060.1"/>
</dbReference>
<keyword evidence="3" id="KW-1185">Reference proteome</keyword>
<name>A0AAE3E652_9FIRM</name>
<protein>
    <submittedName>
        <fullName evidence="2">Uncharacterized protein</fullName>
    </submittedName>
</protein>
<dbReference type="Gene3D" id="2.40.50.660">
    <property type="match status" value="1"/>
</dbReference>
<evidence type="ECO:0000256" key="1">
    <source>
        <dbReference type="SAM" id="Phobius"/>
    </source>
</evidence>
<keyword evidence="1" id="KW-0812">Transmembrane</keyword>
<organism evidence="2 3">
    <name type="scientific">Anthropogastromicrobium aceti</name>
    <dbReference type="NCBI Taxonomy" id="2981768"/>
    <lineage>
        <taxon>Bacteria</taxon>
        <taxon>Bacillati</taxon>
        <taxon>Bacillota</taxon>
        <taxon>Clostridia</taxon>
        <taxon>Lachnospirales</taxon>
        <taxon>Lachnospiraceae</taxon>
        <taxon>Anthropogastromicrobium</taxon>
    </lineage>
</organism>
<feature type="transmembrane region" description="Helical" evidence="1">
    <location>
        <begin position="266"/>
        <end position="288"/>
    </location>
</feature>
<sequence length="390" mass="44108">MKKEDFLKLMDGIDDRLVEKYAISDEAEARQKQIRRQRRQRWLNQVTGCAVAAIILGVIGVAMLCASFGVVRMDRQSQKTPVSLGDGSDSQNNENNRDEEKELLLQAYLSYIGVEEQDIQEIQKIDQQPETILLTKGDSEQQSVSIETAVYFVYTTNRDKVLAVLVFDLPDKAVRYGCSEIEIVDNWEQYEISQANAVLYSEETQEFQSLRCDTTNEYQLAISGISSAKGNAQSTSRMVVSFTVDRTRRSLNLEGYRVLFHLKSTFLWVLVAWTLAAAIVIAAALWFLNRSVKLKEGTKAGRFLFGKEIEYGAVVEKIENIDLFNPSQYITKNGVVSPGSSGRYHVEFRLQDDTHIELSVSAKQAGKFELGMRGTLVHRRNILMSFVPDV</sequence>
<keyword evidence="1" id="KW-0472">Membrane</keyword>
<dbReference type="Proteomes" id="UP001198200">
    <property type="component" value="Unassembled WGS sequence"/>
</dbReference>
<evidence type="ECO:0000313" key="3">
    <source>
        <dbReference type="Proteomes" id="UP001198200"/>
    </source>
</evidence>
<comment type="caution">
    <text evidence="2">The sequence shown here is derived from an EMBL/GenBank/DDBJ whole genome shotgun (WGS) entry which is preliminary data.</text>
</comment>
<evidence type="ECO:0000313" key="2">
    <source>
        <dbReference type="EMBL" id="MCC2222967.1"/>
    </source>
</evidence>
<feature type="transmembrane region" description="Helical" evidence="1">
    <location>
        <begin position="42"/>
        <end position="71"/>
    </location>
</feature>
<proteinExistence type="predicted"/>
<keyword evidence="1" id="KW-1133">Transmembrane helix</keyword>
<dbReference type="EMBL" id="JAJEQN010000060">
    <property type="protein sequence ID" value="MCC2222967.1"/>
    <property type="molecule type" value="Genomic_DNA"/>
</dbReference>